<dbReference type="CDD" id="cd21037">
    <property type="entry name" value="MLKL_NTD"/>
    <property type="match status" value="1"/>
</dbReference>
<gene>
    <name evidence="1" type="ORF">FIBSPDRAFT_1050695</name>
</gene>
<sequence>MPQASRASVESKALTLLKIAGEIPSNSFPALKSAATRVFSIVETSAKFSSNRQDWTNFGQYIQNATAAVLQACGGQDAPDMPSVQNSMEQMLEILEKINRDVDELQRSHPPGRIRLASKDRRSIADMKTQVDVALKPMYSDRRSQIPRKPDWDDPKQILERILKMHRNAVVAGHSVASGAVTPSVHVLSPSERIGDRSLVPVVRNAGPISDEQALVDYSMPASELTHNRVSMRASVFNISAISGGTIMCVDGDQTVYYGLDEKQLAIMRTLERLTSSNSASWDLLEYGRPESSSSSPRARS</sequence>
<keyword evidence="2" id="KW-1185">Reference proteome</keyword>
<dbReference type="EMBL" id="KV417661">
    <property type="protein sequence ID" value="KZP11550.1"/>
    <property type="molecule type" value="Genomic_DNA"/>
</dbReference>
<dbReference type="AlphaFoldDB" id="A0A166AFF0"/>
<dbReference type="InterPro" id="IPR059179">
    <property type="entry name" value="MLKL-like_MCAfunc"/>
</dbReference>
<proteinExistence type="predicted"/>
<dbReference type="OrthoDB" id="3266391at2759"/>
<accession>A0A166AFF0</accession>
<name>A0A166AFF0_9AGAM</name>
<protein>
    <submittedName>
        <fullName evidence="1">Uncharacterized protein</fullName>
    </submittedName>
</protein>
<dbReference type="Proteomes" id="UP000076532">
    <property type="component" value="Unassembled WGS sequence"/>
</dbReference>
<reference evidence="1 2" key="1">
    <citation type="journal article" date="2016" name="Mol. Biol. Evol.">
        <title>Comparative Genomics of Early-Diverging Mushroom-Forming Fungi Provides Insights into the Origins of Lignocellulose Decay Capabilities.</title>
        <authorList>
            <person name="Nagy L.G."/>
            <person name="Riley R."/>
            <person name="Tritt A."/>
            <person name="Adam C."/>
            <person name="Daum C."/>
            <person name="Floudas D."/>
            <person name="Sun H."/>
            <person name="Yadav J.S."/>
            <person name="Pangilinan J."/>
            <person name="Larsson K.H."/>
            <person name="Matsuura K."/>
            <person name="Barry K."/>
            <person name="Labutti K."/>
            <person name="Kuo R."/>
            <person name="Ohm R.A."/>
            <person name="Bhattacharya S.S."/>
            <person name="Shirouzu T."/>
            <person name="Yoshinaga Y."/>
            <person name="Martin F.M."/>
            <person name="Grigoriev I.V."/>
            <person name="Hibbett D.S."/>
        </authorList>
    </citation>
    <scope>NUCLEOTIDE SEQUENCE [LARGE SCALE GENOMIC DNA]</scope>
    <source>
        <strain evidence="1 2">CBS 109695</strain>
    </source>
</reference>
<organism evidence="1 2">
    <name type="scientific">Athelia psychrophila</name>
    <dbReference type="NCBI Taxonomy" id="1759441"/>
    <lineage>
        <taxon>Eukaryota</taxon>
        <taxon>Fungi</taxon>
        <taxon>Dikarya</taxon>
        <taxon>Basidiomycota</taxon>
        <taxon>Agaricomycotina</taxon>
        <taxon>Agaricomycetes</taxon>
        <taxon>Agaricomycetidae</taxon>
        <taxon>Atheliales</taxon>
        <taxon>Atheliaceae</taxon>
        <taxon>Athelia</taxon>
    </lineage>
</organism>
<evidence type="ECO:0000313" key="1">
    <source>
        <dbReference type="EMBL" id="KZP11550.1"/>
    </source>
</evidence>
<evidence type="ECO:0000313" key="2">
    <source>
        <dbReference type="Proteomes" id="UP000076532"/>
    </source>
</evidence>